<proteinExistence type="predicted"/>
<gene>
    <name evidence="2" type="ORF">GYMLUDRAFT_41935</name>
</gene>
<accession>A0A0D0CSY8</accession>
<evidence type="ECO:0000256" key="1">
    <source>
        <dbReference type="SAM" id="MobiDB-lite"/>
    </source>
</evidence>
<name>A0A0D0CSY8_9AGAR</name>
<dbReference type="HOGENOM" id="CLU_2399903_0_0_1"/>
<feature type="region of interest" description="Disordered" evidence="1">
    <location>
        <begin position="1"/>
        <end position="75"/>
    </location>
</feature>
<dbReference type="OrthoDB" id="3355886at2759"/>
<sequence>MSSTSSSPAHPVLTRAVPHNESGVGESAAVRHSVAPGAMGQRGGSYGGTGLVDEQGTRPGQGSLGDRNPPPIDGQVVEKFSKLGVKDAWQARK</sequence>
<reference evidence="2 3" key="1">
    <citation type="submission" date="2014-04" db="EMBL/GenBank/DDBJ databases">
        <title>Evolutionary Origins and Diversification of the Mycorrhizal Mutualists.</title>
        <authorList>
            <consortium name="DOE Joint Genome Institute"/>
            <consortium name="Mycorrhizal Genomics Consortium"/>
            <person name="Kohler A."/>
            <person name="Kuo A."/>
            <person name="Nagy L.G."/>
            <person name="Floudas D."/>
            <person name="Copeland A."/>
            <person name="Barry K.W."/>
            <person name="Cichocki N."/>
            <person name="Veneault-Fourrey C."/>
            <person name="LaButti K."/>
            <person name="Lindquist E.A."/>
            <person name="Lipzen A."/>
            <person name="Lundell T."/>
            <person name="Morin E."/>
            <person name="Murat C."/>
            <person name="Riley R."/>
            <person name="Ohm R."/>
            <person name="Sun H."/>
            <person name="Tunlid A."/>
            <person name="Henrissat B."/>
            <person name="Grigoriev I.V."/>
            <person name="Hibbett D.S."/>
            <person name="Martin F."/>
        </authorList>
    </citation>
    <scope>NUCLEOTIDE SEQUENCE [LARGE SCALE GENOMIC DNA]</scope>
    <source>
        <strain evidence="2 3">FD-317 M1</strain>
    </source>
</reference>
<organism evidence="2 3">
    <name type="scientific">Collybiopsis luxurians FD-317 M1</name>
    <dbReference type="NCBI Taxonomy" id="944289"/>
    <lineage>
        <taxon>Eukaryota</taxon>
        <taxon>Fungi</taxon>
        <taxon>Dikarya</taxon>
        <taxon>Basidiomycota</taxon>
        <taxon>Agaricomycotina</taxon>
        <taxon>Agaricomycetes</taxon>
        <taxon>Agaricomycetidae</taxon>
        <taxon>Agaricales</taxon>
        <taxon>Marasmiineae</taxon>
        <taxon>Omphalotaceae</taxon>
        <taxon>Collybiopsis</taxon>
        <taxon>Collybiopsis luxurians</taxon>
    </lineage>
</organism>
<protein>
    <submittedName>
        <fullName evidence="2">Uncharacterized protein</fullName>
    </submittedName>
</protein>
<feature type="compositionally biased region" description="Gly residues" evidence="1">
    <location>
        <begin position="40"/>
        <end position="50"/>
    </location>
</feature>
<dbReference type="AlphaFoldDB" id="A0A0D0CSY8"/>
<keyword evidence="3" id="KW-1185">Reference proteome</keyword>
<evidence type="ECO:0000313" key="3">
    <source>
        <dbReference type="Proteomes" id="UP000053593"/>
    </source>
</evidence>
<dbReference type="EMBL" id="KN834767">
    <property type="protein sequence ID" value="KIK62482.1"/>
    <property type="molecule type" value="Genomic_DNA"/>
</dbReference>
<evidence type="ECO:0000313" key="2">
    <source>
        <dbReference type="EMBL" id="KIK62482.1"/>
    </source>
</evidence>
<dbReference type="Proteomes" id="UP000053593">
    <property type="component" value="Unassembled WGS sequence"/>
</dbReference>